<accession>A0ABN8MU81</accession>
<reference evidence="1 2" key="1">
    <citation type="submission" date="2022-05" db="EMBL/GenBank/DDBJ databases">
        <authorList>
            <consortium name="Genoscope - CEA"/>
            <person name="William W."/>
        </authorList>
    </citation>
    <scope>NUCLEOTIDE SEQUENCE [LARGE SCALE GENOMIC DNA]</scope>
</reference>
<gene>
    <name evidence="1" type="ORF">PEVE_00039408</name>
</gene>
<sequence>QRIEAWWSFLRKSQADWWINYFKDLRDAGVLRDDDPKIMKIQFSFRACLQFCYTTLLQRELCEVACLWNTHRIRPYPNQDTPAGKPDMLFFLPEITDSQDYKTYVDKDDLQTAEEYFCKECPPFGCQEEFSDLMLLLMEDNNLSIPNNADEAEQLFLTLFTELQSIL</sequence>
<organism evidence="1 2">
    <name type="scientific">Porites evermanni</name>
    <dbReference type="NCBI Taxonomy" id="104178"/>
    <lineage>
        <taxon>Eukaryota</taxon>
        <taxon>Metazoa</taxon>
        <taxon>Cnidaria</taxon>
        <taxon>Anthozoa</taxon>
        <taxon>Hexacorallia</taxon>
        <taxon>Scleractinia</taxon>
        <taxon>Fungiina</taxon>
        <taxon>Poritidae</taxon>
        <taxon>Porites</taxon>
    </lineage>
</organism>
<evidence type="ECO:0000313" key="2">
    <source>
        <dbReference type="Proteomes" id="UP001159427"/>
    </source>
</evidence>
<dbReference type="EMBL" id="CALNXI010000695">
    <property type="protein sequence ID" value="CAH3034495.1"/>
    <property type="molecule type" value="Genomic_DNA"/>
</dbReference>
<evidence type="ECO:0000313" key="1">
    <source>
        <dbReference type="EMBL" id="CAH3034495.1"/>
    </source>
</evidence>
<proteinExistence type="predicted"/>
<feature type="non-terminal residue" evidence="1">
    <location>
        <position position="1"/>
    </location>
</feature>
<name>A0ABN8MU81_9CNID</name>
<dbReference type="Proteomes" id="UP001159427">
    <property type="component" value="Unassembled WGS sequence"/>
</dbReference>
<comment type="caution">
    <text evidence="1">The sequence shown here is derived from an EMBL/GenBank/DDBJ whole genome shotgun (WGS) entry which is preliminary data.</text>
</comment>
<protein>
    <submittedName>
        <fullName evidence="1">Uncharacterized protein</fullName>
    </submittedName>
</protein>
<dbReference type="PANTHER" id="PTHR46791:SF13">
    <property type="entry name" value="CLR5 DOMAIN-CONTAINING PROTEIN"/>
    <property type="match status" value="1"/>
</dbReference>
<keyword evidence="2" id="KW-1185">Reference proteome</keyword>
<dbReference type="PANTHER" id="PTHR46791">
    <property type="entry name" value="EXPRESSED PROTEIN"/>
    <property type="match status" value="1"/>
</dbReference>